<keyword evidence="3" id="KW-1185">Reference proteome</keyword>
<feature type="region of interest" description="Disordered" evidence="1">
    <location>
        <begin position="1"/>
        <end position="25"/>
    </location>
</feature>
<dbReference type="Proteomes" id="UP000658320">
    <property type="component" value="Unassembled WGS sequence"/>
</dbReference>
<evidence type="ECO:0000256" key="1">
    <source>
        <dbReference type="SAM" id="MobiDB-lite"/>
    </source>
</evidence>
<accession>A0A918F568</accession>
<organism evidence="2 3">
    <name type="scientific">Streptomyces aurantiogriseus</name>
    <dbReference type="NCBI Taxonomy" id="66870"/>
    <lineage>
        <taxon>Bacteria</taxon>
        <taxon>Bacillati</taxon>
        <taxon>Actinomycetota</taxon>
        <taxon>Actinomycetes</taxon>
        <taxon>Kitasatosporales</taxon>
        <taxon>Streptomycetaceae</taxon>
        <taxon>Streptomyces</taxon>
    </lineage>
</organism>
<dbReference type="EMBL" id="BMSX01000004">
    <property type="protein sequence ID" value="GGR05540.1"/>
    <property type="molecule type" value="Genomic_DNA"/>
</dbReference>
<gene>
    <name evidence="2" type="ORF">GCM10010251_21510</name>
</gene>
<evidence type="ECO:0000313" key="3">
    <source>
        <dbReference type="Proteomes" id="UP000658320"/>
    </source>
</evidence>
<reference evidence="2" key="2">
    <citation type="submission" date="2020-09" db="EMBL/GenBank/DDBJ databases">
        <authorList>
            <person name="Sun Q."/>
            <person name="Ohkuma M."/>
        </authorList>
    </citation>
    <scope>NUCLEOTIDE SEQUENCE</scope>
    <source>
        <strain evidence="2">JCM 4346</strain>
    </source>
</reference>
<name>A0A918F568_9ACTN</name>
<reference evidence="2" key="1">
    <citation type="journal article" date="2014" name="Int. J. Syst. Evol. Microbiol.">
        <title>Complete genome sequence of Corynebacterium casei LMG S-19264T (=DSM 44701T), isolated from a smear-ripened cheese.</title>
        <authorList>
            <consortium name="US DOE Joint Genome Institute (JGI-PGF)"/>
            <person name="Walter F."/>
            <person name="Albersmeier A."/>
            <person name="Kalinowski J."/>
            <person name="Ruckert C."/>
        </authorList>
    </citation>
    <scope>NUCLEOTIDE SEQUENCE</scope>
    <source>
        <strain evidence="2">JCM 4346</strain>
    </source>
</reference>
<dbReference type="AlphaFoldDB" id="A0A918F568"/>
<comment type="caution">
    <text evidence="2">The sequence shown here is derived from an EMBL/GenBank/DDBJ whole genome shotgun (WGS) entry which is preliminary data.</text>
</comment>
<sequence length="108" mass="11298">MRPGYGPGTAPDGARADGPPTARPRLGLVQPVEEQAVGAPVEEQGVGARDLAEEDGGGCYRSRQGVDGGRPRTRACRLALGFADSTDPPARGRPCARYTGGYLMCWDP</sequence>
<proteinExistence type="predicted"/>
<evidence type="ECO:0000313" key="2">
    <source>
        <dbReference type="EMBL" id="GGR05540.1"/>
    </source>
</evidence>
<protein>
    <submittedName>
        <fullName evidence="2">Uncharacterized protein</fullName>
    </submittedName>
</protein>